<evidence type="ECO:0000313" key="3">
    <source>
        <dbReference type="EMBL" id="KAF2235469.1"/>
    </source>
</evidence>
<keyword evidence="4" id="KW-1185">Reference proteome</keyword>
<dbReference type="Gene3D" id="1.10.10.800">
    <property type="match status" value="1"/>
</dbReference>
<dbReference type="InterPro" id="IPR000073">
    <property type="entry name" value="AB_hydrolase_1"/>
</dbReference>
<dbReference type="InterPro" id="IPR051411">
    <property type="entry name" value="Polyketide_trans_af380"/>
</dbReference>
<proteinExistence type="inferred from homology"/>
<feature type="domain" description="AB hydrolase-1" evidence="2">
    <location>
        <begin position="21"/>
        <end position="280"/>
    </location>
</feature>
<sequence>MASSERVEFKTIDGVILRGVLFLAGARGPAVILSPAFNSVKEMLGLYDAAQAFQKAQFTALLYDCRSVGQSDGEPRNDIDPAKQVEDYSDALTFLKEYPTVDSKQVFFWGMSLSGSVALSAACLDKRVAGVICVCPIVELQYDQKRLPQVLLQCMKDRESQVKGNPPFYLPMLNSDGDNPAGFGTGINKEHYAKLVVAGKEIAPTHVNRTTIQSYLKTIMWQPSPLWPLLNPTPVMFVVPELDRTCPAELQLQYFDRLSAPKRVQVCRGRSHMDILESSDFQDVMDVQIDFIRSIVDGRFGKS</sequence>
<dbReference type="InterPro" id="IPR029058">
    <property type="entry name" value="AB_hydrolase_fold"/>
</dbReference>
<organism evidence="3 4">
    <name type="scientific">Viridothelium virens</name>
    <name type="common">Speckled blister lichen</name>
    <name type="synonym">Trypethelium virens</name>
    <dbReference type="NCBI Taxonomy" id="1048519"/>
    <lineage>
        <taxon>Eukaryota</taxon>
        <taxon>Fungi</taxon>
        <taxon>Dikarya</taxon>
        <taxon>Ascomycota</taxon>
        <taxon>Pezizomycotina</taxon>
        <taxon>Dothideomycetes</taxon>
        <taxon>Dothideomycetes incertae sedis</taxon>
        <taxon>Trypetheliales</taxon>
        <taxon>Trypetheliaceae</taxon>
        <taxon>Viridothelium</taxon>
    </lineage>
</organism>
<comment type="similarity">
    <text evidence="1">Belongs to the polyketide transferase af380 family.</text>
</comment>
<reference evidence="3" key="1">
    <citation type="journal article" date="2020" name="Stud. Mycol.">
        <title>101 Dothideomycetes genomes: a test case for predicting lifestyles and emergence of pathogens.</title>
        <authorList>
            <person name="Haridas S."/>
            <person name="Albert R."/>
            <person name="Binder M."/>
            <person name="Bloem J."/>
            <person name="Labutti K."/>
            <person name="Salamov A."/>
            <person name="Andreopoulos B."/>
            <person name="Baker S."/>
            <person name="Barry K."/>
            <person name="Bills G."/>
            <person name="Bluhm B."/>
            <person name="Cannon C."/>
            <person name="Castanera R."/>
            <person name="Culley D."/>
            <person name="Daum C."/>
            <person name="Ezra D."/>
            <person name="Gonzalez J."/>
            <person name="Henrissat B."/>
            <person name="Kuo A."/>
            <person name="Liang C."/>
            <person name="Lipzen A."/>
            <person name="Lutzoni F."/>
            <person name="Magnuson J."/>
            <person name="Mondo S."/>
            <person name="Nolan M."/>
            <person name="Ohm R."/>
            <person name="Pangilinan J."/>
            <person name="Park H.-J."/>
            <person name="Ramirez L."/>
            <person name="Alfaro M."/>
            <person name="Sun H."/>
            <person name="Tritt A."/>
            <person name="Yoshinaga Y."/>
            <person name="Zwiers L.-H."/>
            <person name="Turgeon B."/>
            <person name="Goodwin S."/>
            <person name="Spatafora J."/>
            <person name="Crous P."/>
            <person name="Grigoriev I."/>
        </authorList>
    </citation>
    <scope>NUCLEOTIDE SEQUENCE</scope>
    <source>
        <strain evidence="3">Tuck. ex Michener</strain>
    </source>
</reference>
<dbReference type="Proteomes" id="UP000800092">
    <property type="component" value="Unassembled WGS sequence"/>
</dbReference>
<protein>
    <submittedName>
        <fullName evidence="3">DltD N-terminal domain protein</fullName>
    </submittedName>
</protein>
<dbReference type="OrthoDB" id="2498029at2759"/>
<dbReference type="PANTHER" id="PTHR47751">
    <property type="entry name" value="SUPERFAMILY HYDROLASE, PUTATIVE (AFU_ORTHOLOGUE AFUA_2G16580)-RELATED"/>
    <property type="match status" value="1"/>
</dbReference>
<evidence type="ECO:0000256" key="1">
    <source>
        <dbReference type="ARBA" id="ARBA00029464"/>
    </source>
</evidence>
<dbReference type="AlphaFoldDB" id="A0A6A6HC92"/>
<dbReference type="Pfam" id="PF12697">
    <property type="entry name" value="Abhydrolase_6"/>
    <property type="match status" value="1"/>
</dbReference>
<dbReference type="Gene3D" id="3.40.50.1820">
    <property type="entry name" value="alpha/beta hydrolase"/>
    <property type="match status" value="1"/>
</dbReference>
<dbReference type="EMBL" id="ML991791">
    <property type="protein sequence ID" value="KAF2235469.1"/>
    <property type="molecule type" value="Genomic_DNA"/>
</dbReference>
<name>A0A6A6HC92_VIRVR</name>
<dbReference type="PANTHER" id="PTHR47751:SF2">
    <property type="entry name" value="DLTD N-TERMINAL DOMAIN PROTEIN (AFU_ORTHOLOGUE AFUA_8G00380)-RELATED"/>
    <property type="match status" value="1"/>
</dbReference>
<gene>
    <name evidence="3" type="ORF">EV356DRAFT_500356</name>
</gene>
<accession>A0A6A6HC92</accession>
<evidence type="ECO:0000259" key="2">
    <source>
        <dbReference type="Pfam" id="PF12697"/>
    </source>
</evidence>
<evidence type="ECO:0000313" key="4">
    <source>
        <dbReference type="Proteomes" id="UP000800092"/>
    </source>
</evidence>
<dbReference type="SUPFAM" id="SSF53474">
    <property type="entry name" value="alpha/beta-Hydrolases"/>
    <property type="match status" value="1"/>
</dbReference>